<evidence type="ECO:0000313" key="4">
    <source>
        <dbReference type="Proteomes" id="UP000034450"/>
    </source>
</evidence>
<sequence length="143" mass="16353">MKIETITIFLVIIFISLNSLGCVENEHQLSSDFTPVGKDKYSFVNDSNLLVFYVCEQQKVTLNLENKYTIRGNITNIGSNIIVSPEITATFFKENGIIPEFSNNDIKSDCFLYISPNQTVDFVIEKKYQTPISIENYEITVLY</sequence>
<proteinExistence type="predicted"/>
<evidence type="ECO:0000313" key="2">
    <source>
        <dbReference type="EMBL" id="KKH63118.1"/>
    </source>
</evidence>
<evidence type="ECO:0000313" key="3">
    <source>
        <dbReference type="Proteomes" id="UP000034001"/>
    </source>
</evidence>
<protein>
    <submittedName>
        <fullName evidence="2">Uncharacterized protein</fullName>
    </submittedName>
</protein>
<name>A0A0F8PKH3_METMZ</name>
<dbReference type="GeneID" id="24851983"/>
<dbReference type="PATRIC" id="fig|2209.43.peg.2864"/>
<reference evidence="3 4" key="1">
    <citation type="journal article" date="2015" name="ISME J.">
        <title>Genomic and phenotypic differentiation among Methanosarcina mazei populations from Columbia River sediment.</title>
        <authorList>
            <person name="Youngblut N.D."/>
            <person name="Wirth J.S."/>
            <person name="Henriksen J.R."/>
            <person name="Smith M."/>
            <person name="Simon H."/>
            <person name="Metcalf W.W."/>
            <person name="Whitaker R.J."/>
        </authorList>
    </citation>
    <scope>NUCLEOTIDE SEQUENCE [LARGE SCALE GENOMIC DNA]</scope>
    <source>
        <strain evidence="2 4">1.H.A.2.6</strain>
        <strain evidence="1 3">3.H.A.2.1</strain>
    </source>
</reference>
<comment type="caution">
    <text evidence="2">The sequence shown here is derived from an EMBL/GenBank/DDBJ whole genome shotgun (WGS) entry which is preliminary data.</text>
</comment>
<dbReference type="EMBL" id="JJPO01000142">
    <property type="protein sequence ID" value="KKG69940.1"/>
    <property type="molecule type" value="Genomic_DNA"/>
</dbReference>
<evidence type="ECO:0000313" key="1">
    <source>
        <dbReference type="EMBL" id="KKG69940.1"/>
    </source>
</evidence>
<accession>A0A0F8PKH3</accession>
<dbReference type="AlphaFoldDB" id="A0A0F8PKH3"/>
<dbReference type="RefSeq" id="WP_048047377.1">
    <property type="nucleotide sequence ID" value="NZ_JJPO01000142.1"/>
</dbReference>
<organism evidence="2 4">
    <name type="scientific">Methanosarcina mazei</name>
    <name type="common">Methanosarcina frisia</name>
    <dbReference type="NCBI Taxonomy" id="2209"/>
    <lineage>
        <taxon>Archaea</taxon>
        <taxon>Methanobacteriati</taxon>
        <taxon>Methanobacteriota</taxon>
        <taxon>Stenosarchaea group</taxon>
        <taxon>Methanomicrobia</taxon>
        <taxon>Methanosarcinales</taxon>
        <taxon>Methanosarcinaceae</taxon>
        <taxon>Methanosarcina</taxon>
    </lineage>
</organism>
<gene>
    <name evidence="1" type="ORF">DU63_13060</name>
    <name evidence="2" type="ORF">DU74_01920</name>
</gene>
<dbReference type="EMBL" id="JJQN01000002">
    <property type="protein sequence ID" value="KKH63118.1"/>
    <property type="molecule type" value="Genomic_DNA"/>
</dbReference>
<dbReference type="Proteomes" id="UP000034450">
    <property type="component" value="Unassembled WGS sequence"/>
</dbReference>
<dbReference type="Proteomes" id="UP000034001">
    <property type="component" value="Unassembled WGS sequence"/>
</dbReference>